<dbReference type="GO" id="GO:0006612">
    <property type="term" value="P:protein targeting to membrane"/>
    <property type="evidence" value="ECO:0007669"/>
    <property type="project" value="TreeGrafter"/>
</dbReference>
<keyword evidence="7" id="KW-0449">Lipoprotein</keyword>
<accession>A0A139AGS9</accession>
<evidence type="ECO:0000256" key="4">
    <source>
        <dbReference type="ARBA" id="ARBA00022989"/>
    </source>
</evidence>
<evidence type="ECO:0000259" key="13">
    <source>
        <dbReference type="Pfam" id="PF01529"/>
    </source>
</evidence>
<dbReference type="PANTHER" id="PTHR22883">
    <property type="entry name" value="ZINC FINGER DHHC DOMAIN CONTAINING PROTEIN"/>
    <property type="match status" value="1"/>
</dbReference>
<feature type="transmembrane region" description="Helical" evidence="11">
    <location>
        <begin position="455"/>
        <end position="476"/>
    </location>
</feature>
<feature type="compositionally biased region" description="Polar residues" evidence="12">
    <location>
        <begin position="28"/>
        <end position="41"/>
    </location>
</feature>
<keyword evidence="3 11" id="KW-0812">Transmembrane</keyword>
<keyword evidence="6" id="KW-0564">Palmitate</keyword>
<dbReference type="Pfam" id="PF01529">
    <property type="entry name" value="DHHC"/>
    <property type="match status" value="1"/>
</dbReference>
<evidence type="ECO:0000313" key="15">
    <source>
        <dbReference type="Proteomes" id="UP000070544"/>
    </source>
</evidence>
<dbReference type="GO" id="GO:0019706">
    <property type="term" value="F:protein-cysteine S-palmitoyltransferase activity"/>
    <property type="evidence" value="ECO:0007669"/>
    <property type="project" value="UniProtKB-EC"/>
</dbReference>
<dbReference type="PROSITE" id="PS50216">
    <property type="entry name" value="DHHC"/>
    <property type="match status" value="1"/>
</dbReference>
<feature type="transmembrane region" description="Helical" evidence="11">
    <location>
        <begin position="399"/>
        <end position="422"/>
    </location>
</feature>
<dbReference type="Proteomes" id="UP000070544">
    <property type="component" value="Unassembled WGS sequence"/>
</dbReference>
<keyword evidence="4 11" id="KW-1133">Transmembrane helix</keyword>
<comment type="similarity">
    <text evidence="9">Belongs to the DHHC palmitoyltransferase family. ERF2/ZDHHC9 subfamily.</text>
</comment>
<dbReference type="InterPro" id="IPR001594">
    <property type="entry name" value="Palmitoyltrfase_DHHC"/>
</dbReference>
<evidence type="ECO:0000256" key="11">
    <source>
        <dbReference type="RuleBase" id="RU079119"/>
    </source>
</evidence>
<evidence type="ECO:0000256" key="7">
    <source>
        <dbReference type="ARBA" id="ARBA00023288"/>
    </source>
</evidence>
<evidence type="ECO:0000256" key="3">
    <source>
        <dbReference type="ARBA" id="ARBA00022692"/>
    </source>
</evidence>
<evidence type="ECO:0000256" key="1">
    <source>
        <dbReference type="ARBA" id="ARBA00004127"/>
    </source>
</evidence>
<proteinExistence type="inferred from homology"/>
<dbReference type="PANTHER" id="PTHR22883:SF43">
    <property type="entry name" value="PALMITOYLTRANSFERASE APP"/>
    <property type="match status" value="1"/>
</dbReference>
<dbReference type="GO" id="GO:0005794">
    <property type="term" value="C:Golgi apparatus"/>
    <property type="evidence" value="ECO:0007669"/>
    <property type="project" value="TreeGrafter"/>
</dbReference>
<feature type="transmembrane region" description="Helical" evidence="11">
    <location>
        <begin position="150"/>
        <end position="174"/>
    </location>
</feature>
<gene>
    <name evidence="14" type="ORF">M427DRAFT_69648</name>
</gene>
<comment type="domain">
    <text evidence="11">The DHHC domain is required for palmitoyltransferase activity.</text>
</comment>
<comment type="catalytic activity">
    <reaction evidence="10 11">
        <text>L-cysteinyl-[protein] + hexadecanoyl-CoA = S-hexadecanoyl-L-cysteinyl-[protein] + CoA</text>
        <dbReference type="Rhea" id="RHEA:36683"/>
        <dbReference type="Rhea" id="RHEA-COMP:10131"/>
        <dbReference type="Rhea" id="RHEA-COMP:11032"/>
        <dbReference type="ChEBI" id="CHEBI:29950"/>
        <dbReference type="ChEBI" id="CHEBI:57287"/>
        <dbReference type="ChEBI" id="CHEBI:57379"/>
        <dbReference type="ChEBI" id="CHEBI:74151"/>
        <dbReference type="EC" id="2.3.1.225"/>
    </reaction>
</comment>
<evidence type="ECO:0000256" key="8">
    <source>
        <dbReference type="ARBA" id="ARBA00023315"/>
    </source>
</evidence>
<dbReference type="InterPro" id="IPR039859">
    <property type="entry name" value="PFA4/ZDH16/20/ERF2-like"/>
</dbReference>
<dbReference type="AlphaFoldDB" id="A0A139AGS9"/>
<dbReference type="EMBL" id="KQ965758">
    <property type="protein sequence ID" value="KXS15960.1"/>
    <property type="molecule type" value="Genomic_DNA"/>
</dbReference>
<evidence type="ECO:0000256" key="10">
    <source>
        <dbReference type="ARBA" id="ARBA00048048"/>
    </source>
</evidence>
<evidence type="ECO:0000256" key="9">
    <source>
        <dbReference type="ARBA" id="ARBA00023463"/>
    </source>
</evidence>
<feature type="transmembrane region" description="Helical" evidence="11">
    <location>
        <begin position="214"/>
        <end position="235"/>
    </location>
</feature>
<dbReference type="EC" id="2.3.1.225" evidence="11"/>
<evidence type="ECO:0000256" key="6">
    <source>
        <dbReference type="ARBA" id="ARBA00023139"/>
    </source>
</evidence>
<feature type="compositionally biased region" description="Pro residues" evidence="12">
    <location>
        <begin position="264"/>
        <end position="279"/>
    </location>
</feature>
<evidence type="ECO:0000256" key="12">
    <source>
        <dbReference type="SAM" id="MobiDB-lite"/>
    </source>
</evidence>
<keyword evidence="5 11" id="KW-0472">Membrane</keyword>
<keyword evidence="8 11" id="KW-0012">Acyltransferase</keyword>
<feature type="region of interest" description="Disordered" evidence="12">
    <location>
        <begin position="257"/>
        <end position="315"/>
    </location>
</feature>
<name>A0A139AGS9_GONPJ</name>
<evidence type="ECO:0000256" key="2">
    <source>
        <dbReference type="ARBA" id="ARBA00022679"/>
    </source>
</evidence>
<protein>
    <recommendedName>
        <fullName evidence="11">Palmitoyltransferase</fullName>
        <ecNumber evidence="11">2.3.1.225</ecNumber>
    </recommendedName>
</protein>
<organism evidence="14 15">
    <name type="scientific">Gonapodya prolifera (strain JEL478)</name>
    <name type="common">Monoblepharis prolifera</name>
    <dbReference type="NCBI Taxonomy" id="1344416"/>
    <lineage>
        <taxon>Eukaryota</taxon>
        <taxon>Fungi</taxon>
        <taxon>Fungi incertae sedis</taxon>
        <taxon>Chytridiomycota</taxon>
        <taxon>Chytridiomycota incertae sedis</taxon>
        <taxon>Monoblepharidomycetes</taxon>
        <taxon>Monoblepharidales</taxon>
        <taxon>Gonapodyaceae</taxon>
        <taxon>Gonapodya</taxon>
    </lineage>
</organism>
<feature type="compositionally biased region" description="Low complexity" evidence="12">
    <location>
        <begin position="1"/>
        <end position="12"/>
    </location>
</feature>
<feature type="transmembrane region" description="Helical" evidence="11">
    <location>
        <begin position="118"/>
        <end position="138"/>
    </location>
</feature>
<comment type="subcellular location">
    <subcellularLocation>
        <location evidence="1">Endomembrane system</location>
        <topology evidence="1">Multi-pass membrane protein</topology>
    </subcellularLocation>
</comment>
<feature type="region of interest" description="Disordered" evidence="12">
    <location>
        <begin position="1"/>
        <end position="74"/>
    </location>
</feature>
<sequence length="571" mass="61203">MSPSDPTADSHSPSPPHTPSPSPRGANLPQSPLAQRDSFSTMAHLFSAAPRHPPRTTAQPPSLDPPPTSTSTATLVQPVPHHVSASSTHPPPASFPAFFPTRLPKPAPRAIPDATATLVSGMLVPMQMLYMGGSHVLLGGRIVTSRDHGIFVLALVLILGIAALWGVDVAPYLWSGLAPVVKPWDVAVGAGAGALPLPSLAQAPTGTGTQAALAGGRTIVVLFYYLAAVAIANLVKTATTDPGILPRNLDPLPSRTRALLSLPPLSPTSPSPSPSPSPQPSADALPPGYPFLPSPPSSRAQRHSQLQGAGAHPMPLYLPTTRDVVVGGGEGAGAAGAVEDHQITPGASTVLKQRYCDSCNVYRPPRTSHCSVCDNCVERHDHHCPWTHNCVGRRTYRPFFFFLASCGIACAMGLAGVCWAWAGRSSEEKVADNWSKPTFDLLLIAASHHPTYPPLVIFTFIFSFQLLGLFGTHVYLSMSERTTHEHIRRISNAVTGKSPFALGSAWENLVWVVARPIWPPHVRWGQYVTYDPESDQRERDALITEDQWLAEEGARVAEEERRAWTRAGWGR</sequence>
<feature type="compositionally biased region" description="Pro residues" evidence="12">
    <location>
        <begin position="287"/>
        <end position="296"/>
    </location>
</feature>
<dbReference type="GO" id="GO:0005783">
    <property type="term" value="C:endoplasmic reticulum"/>
    <property type="evidence" value="ECO:0007669"/>
    <property type="project" value="TreeGrafter"/>
</dbReference>
<dbReference type="STRING" id="1344416.A0A139AGS9"/>
<evidence type="ECO:0000256" key="5">
    <source>
        <dbReference type="ARBA" id="ARBA00023136"/>
    </source>
</evidence>
<keyword evidence="15" id="KW-1185">Reference proteome</keyword>
<dbReference type="OrthoDB" id="9909019at2759"/>
<feature type="domain" description="Palmitoyltransferase DHHC" evidence="13">
    <location>
        <begin position="352"/>
        <end position="488"/>
    </location>
</feature>
<keyword evidence="2 11" id="KW-0808">Transferase</keyword>
<feature type="compositionally biased region" description="Pro residues" evidence="12">
    <location>
        <begin position="13"/>
        <end position="22"/>
    </location>
</feature>
<evidence type="ECO:0000313" key="14">
    <source>
        <dbReference type="EMBL" id="KXS15960.1"/>
    </source>
</evidence>
<reference evidence="14 15" key="1">
    <citation type="journal article" date="2015" name="Genome Biol. Evol.">
        <title>Phylogenomic analyses indicate that early fungi evolved digesting cell walls of algal ancestors of land plants.</title>
        <authorList>
            <person name="Chang Y."/>
            <person name="Wang S."/>
            <person name="Sekimoto S."/>
            <person name="Aerts A.L."/>
            <person name="Choi C."/>
            <person name="Clum A."/>
            <person name="LaButti K.M."/>
            <person name="Lindquist E.A."/>
            <person name="Yee Ngan C."/>
            <person name="Ohm R.A."/>
            <person name="Salamov A.A."/>
            <person name="Grigoriev I.V."/>
            <person name="Spatafora J.W."/>
            <person name="Berbee M.L."/>
        </authorList>
    </citation>
    <scope>NUCLEOTIDE SEQUENCE [LARGE SCALE GENOMIC DNA]</scope>
    <source>
        <strain evidence="14 15">JEL478</strain>
    </source>
</reference>